<dbReference type="AlphaFoldDB" id="A0A2P2NI58"/>
<sequence length="35" mass="3807">MKVFVASLAITLCVYLPSTQISSKVGGSLMNIFWT</sequence>
<protein>
    <submittedName>
        <fullName evidence="1">Uncharacterized protein</fullName>
    </submittedName>
</protein>
<accession>A0A2P2NI58</accession>
<dbReference type="EMBL" id="GGEC01061650">
    <property type="protein sequence ID" value="MBX42134.1"/>
    <property type="molecule type" value="Transcribed_RNA"/>
</dbReference>
<name>A0A2P2NI58_RHIMU</name>
<organism evidence="1">
    <name type="scientific">Rhizophora mucronata</name>
    <name type="common">Asiatic mangrove</name>
    <dbReference type="NCBI Taxonomy" id="61149"/>
    <lineage>
        <taxon>Eukaryota</taxon>
        <taxon>Viridiplantae</taxon>
        <taxon>Streptophyta</taxon>
        <taxon>Embryophyta</taxon>
        <taxon>Tracheophyta</taxon>
        <taxon>Spermatophyta</taxon>
        <taxon>Magnoliopsida</taxon>
        <taxon>eudicotyledons</taxon>
        <taxon>Gunneridae</taxon>
        <taxon>Pentapetalae</taxon>
        <taxon>rosids</taxon>
        <taxon>fabids</taxon>
        <taxon>Malpighiales</taxon>
        <taxon>Rhizophoraceae</taxon>
        <taxon>Rhizophora</taxon>
    </lineage>
</organism>
<evidence type="ECO:0000313" key="1">
    <source>
        <dbReference type="EMBL" id="MBX42134.1"/>
    </source>
</evidence>
<proteinExistence type="predicted"/>
<reference evidence="1" key="1">
    <citation type="submission" date="2018-02" db="EMBL/GenBank/DDBJ databases">
        <title>Rhizophora mucronata_Transcriptome.</title>
        <authorList>
            <person name="Meera S.P."/>
            <person name="Sreeshan A."/>
            <person name="Augustine A."/>
        </authorList>
    </citation>
    <scope>NUCLEOTIDE SEQUENCE</scope>
    <source>
        <tissue evidence="1">Leaf</tissue>
    </source>
</reference>